<sequence>MPNPKHVFRQLLRLLPVTCVSVVSVDDASAVRFVRFDKRASLEVAVHSAPSCIPRLAPTSFLTGPSSLDGHCPTVPVTHFGAAPKINAL</sequence>
<dbReference type="AlphaFoldDB" id="A0A6B0UBQ8"/>
<dbReference type="EMBL" id="GIFC01003992">
    <property type="protein sequence ID" value="MXU86075.1"/>
    <property type="molecule type" value="Transcribed_RNA"/>
</dbReference>
<evidence type="ECO:0000256" key="1">
    <source>
        <dbReference type="SAM" id="SignalP"/>
    </source>
</evidence>
<feature type="chain" id="PRO_5025344663" evidence="1">
    <location>
        <begin position="31"/>
        <end position="89"/>
    </location>
</feature>
<protein>
    <submittedName>
        <fullName evidence="2">Putative secreted protein</fullName>
    </submittedName>
</protein>
<evidence type="ECO:0000313" key="2">
    <source>
        <dbReference type="EMBL" id="MXU86075.1"/>
    </source>
</evidence>
<organism evidence="2">
    <name type="scientific">Ixodes ricinus</name>
    <name type="common">Common tick</name>
    <name type="synonym">Acarus ricinus</name>
    <dbReference type="NCBI Taxonomy" id="34613"/>
    <lineage>
        <taxon>Eukaryota</taxon>
        <taxon>Metazoa</taxon>
        <taxon>Ecdysozoa</taxon>
        <taxon>Arthropoda</taxon>
        <taxon>Chelicerata</taxon>
        <taxon>Arachnida</taxon>
        <taxon>Acari</taxon>
        <taxon>Parasitiformes</taxon>
        <taxon>Ixodida</taxon>
        <taxon>Ixodoidea</taxon>
        <taxon>Ixodidae</taxon>
        <taxon>Ixodinae</taxon>
        <taxon>Ixodes</taxon>
    </lineage>
</organism>
<reference evidence="2" key="1">
    <citation type="submission" date="2019-12" db="EMBL/GenBank/DDBJ databases">
        <title>An insight into the sialome of adult female Ixodes ricinus ticks feeding for 6 days.</title>
        <authorList>
            <person name="Perner J."/>
            <person name="Ribeiro J.M.C."/>
        </authorList>
    </citation>
    <scope>NUCLEOTIDE SEQUENCE</scope>
    <source>
        <strain evidence="2">Semi-engorged</strain>
        <tissue evidence="2">Salivary glands</tissue>
    </source>
</reference>
<name>A0A6B0UBQ8_IXORI</name>
<proteinExistence type="predicted"/>
<accession>A0A6B0UBQ8</accession>
<keyword evidence="1" id="KW-0732">Signal</keyword>
<feature type="signal peptide" evidence="1">
    <location>
        <begin position="1"/>
        <end position="30"/>
    </location>
</feature>